<comment type="caution">
    <text evidence="3">The sequence shown here is derived from an EMBL/GenBank/DDBJ whole genome shotgun (WGS) entry which is preliminary data.</text>
</comment>
<dbReference type="InterPro" id="IPR010071">
    <property type="entry name" value="AA_adenyl_dom"/>
</dbReference>
<dbReference type="NCBIfam" id="TIGR01733">
    <property type="entry name" value="AA-adenyl-dom"/>
    <property type="match status" value="1"/>
</dbReference>
<dbReference type="InterPro" id="IPR045851">
    <property type="entry name" value="AMP-bd_C_sf"/>
</dbReference>
<name>A0ABV7Q8Z4_9PSEU</name>
<proteinExistence type="predicted"/>
<dbReference type="InterPro" id="IPR020845">
    <property type="entry name" value="AMP-binding_CS"/>
</dbReference>
<dbReference type="InterPro" id="IPR000873">
    <property type="entry name" value="AMP-dep_synth/lig_dom"/>
</dbReference>
<dbReference type="Pfam" id="PF00501">
    <property type="entry name" value="AMP-binding"/>
    <property type="match status" value="1"/>
</dbReference>
<evidence type="ECO:0000259" key="2">
    <source>
        <dbReference type="Pfam" id="PF13193"/>
    </source>
</evidence>
<evidence type="ECO:0000259" key="1">
    <source>
        <dbReference type="Pfam" id="PF00501"/>
    </source>
</evidence>
<dbReference type="RefSeq" id="WP_377871997.1">
    <property type="nucleotide sequence ID" value="NZ_JBHMAY010000035.1"/>
</dbReference>
<evidence type="ECO:0000313" key="4">
    <source>
        <dbReference type="Proteomes" id="UP001595764"/>
    </source>
</evidence>
<feature type="domain" description="AMP-binding enzyme C-terminal" evidence="2">
    <location>
        <begin position="427"/>
        <end position="503"/>
    </location>
</feature>
<evidence type="ECO:0000313" key="3">
    <source>
        <dbReference type="EMBL" id="MFC3509576.1"/>
    </source>
</evidence>
<dbReference type="PANTHER" id="PTHR45527">
    <property type="entry name" value="NONRIBOSOMAL PEPTIDE SYNTHETASE"/>
    <property type="match status" value="1"/>
</dbReference>
<dbReference type="InterPro" id="IPR042099">
    <property type="entry name" value="ANL_N_sf"/>
</dbReference>
<feature type="domain" description="AMP-dependent synthetase/ligase" evidence="1">
    <location>
        <begin position="26"/>
        <end position="373"/>
    </location>
</feature>
<dbReference type="Gene3D" id="3.30.300.30">
    <property type="match status" value="1"/>
</dbReference>
<gene>
    <name evidence="3" type="ORF">ACFORO_05330</name>
</gene>
<dbReference type="EMBL" id="JBHRWI010000005">
    <property type="protein sequence ID" value="MFC3509576.1"/>
    <property type="molecule type" value="Genomic_DNA"/>
</dbReference>
<dbReference type="PANTHER" id="PTHR45527:SF1">
    <property type="entry name" value="FATTY ACID SYNTHASE"/>
    <property type="match status" value="1"/>
</dbReference>
<sequence>MTSTASQAIDTSLAAARSLPELFRLVAAQCPDRPAVLDHGRELTYRQLGAASDRLARRLRAAGVRRGDRVGLLLERCAELPVGVIGVLKAGAAYVPLDPAYPAERLRYLVADASLATVVGNPEQATGCGLDGVRVVEPDADGDSAGAELTDNPDGTDPAYVIYTSGSTGRPKGCVVGHRQVLALLRAALPLFEVSASDRWALFASFSFDVSVWELWACLATGATAVVVPQQVARNPAELVTELAARRVTVLGQVPSVFRSVALAHAAAERPPLALRYLVFAGESVELDVIAQFLDGWAGAPPRVVNMYGPTETTVYATHKLLTEADLTGPVRSPIGRVLPHLSAVVRDEHGTVPDGRTGELWIAGDGVADGYLDRPELTAERFVHVDGVRYYRTGDLARVLPDGSLEYLGRDDLQVKLRGFRIELGEVEAVLRGHDLVREAAVTVITTPAGAQFLVACVVLAADAPDKPAGTLREYAAGCLPRYMVPDRYQVVDTLPLTGSGKLDRAALTGLAAPRRVSGRTS</sequence>
<dbReference type="Gene3D" id="3.40.50.12780">
    <property type="entry name" value="N-terminal domain of ligase-like"/>
    <property type="match status" value="1"/>
</dbReference>
<organism evidence="3 4">
    <name type="scientific">Amycolatopsis halotolerans</name>
    <dbReference type="NCBI Taxonomy" id="330083"/>
    <lineage>
        <taxon>Bacteria</taxon>
        <taxon>Bacillati</taxon>
        <taxon>Actinomycetota</taxon>
        <taxon>Actinomycetes</taxon>
        <taxon>Pseudonocardiales</taxon>
        <taxon>Pseudonocardiaceae</taxon>
        <taxon>Amycolatopsis</taxon>
    </lineage>
</organism>
<accession>A0ABV7Q8Z4</accession>
<keyword evidence="4" id="KW-1185">Reference proteome</keyword>
<dbReference type="InterPro" id="IPR025110">
    <property type="entry name" value="AMP-bd_C"/>
</dbReference>
<protein>
    <submittedName>
        <fullName evidence="3">Amino acid adenylation domain-containing protein</fullName>
    </submittedName>
</protein>
<dbReference type="PROSITE" id="PS00455">
    <property type="entry name" value="AMP_BINDING"/>
    <property type="match status" value="1"/>
</dbReference>
<dbReference type="Proteomes" id="UP001595764">
    <property type="component" value="Unassembled WGS sequence"/>
</dbReference>
<dbReference type="Pfam" id="PF13193">
    <property type="entry name" value="AMP-binding_C"/>
    <property type="match status" value="1"/>
</dbReference>
<dbReference type="SUPFAM" id="SSF56801">
    <property type="entry name" value="Acetyl-CoA synthetase-like"/>
    <property type="match status" value="1"/>
</dbReference>
<reference evidence="4" key="1">
    <citation type="journal article" date="2019" name="Int. J. Syst. Evol. Microbiol.">
        <title>The Global Catalogue of Microorganisms (GCM) 10K type strain sequencing project: providing services to taxonomists for standard genome sequencing and annotation.</title>
        <authorList>
            <consortium name="The Broad Institute Genomics Platform"/>
            <consortium name="The Broad Institute Genome Sequencing Center for Infectious Disease"/>
            <person name="Wu L."/>
            <person name="Ma J."/>
        </authorList>
    </citation>
    <scope>NUCLEOTIDE SEQUENCE [LARGE SCALE GENOMIC DNA]</scope>
    <source>
        <strain evidence="4">CGMCC 4.7682</strain>
    </source>
</reference>